<evidence type="ECO:0000256" key="1">
    <source>
        <dbReference type="ARBA" id="ARBA00005417"/>
    </source>
</evidence>
<evidence type="ECO:0000259" key="6">
    <source>
        <dbReference type="PROSITE" id="PS50893"/>
    </source>
</evidence>
<dbReference type="SMART" id="SM00382">
    <property type="entry name" value="AAA"/>
    <property type="match status" value="1"/>
</dbReference>
<feature type="domain" description="ABC transporter" evidence="6">
    <location>
        <begin position="2"/>
        <end position="235"/>
    </location>
</feature>
<dbReference type="CDD" id="cd03224">
    <property type="entry name" value="ABC_TM1139_LivF_branched"/>
    <property type="match status" value="1"/>
</dbReference>
<evidence type="ECO:0000313" key="8">
    <source>
        <dbReference type="Proteomes" id="UP000655287"/>
    </source>
</evidence>
<dbReference type="GO" id="GO:0005524">
    <property type="term" value="F:ATP binding"/>
    <property type="evidence" value="ECO:0007669"/>
    <property type="project" value="UniProtKB-KW"/>
</dbReference>
<organism evidence="7 8">
    <name type="scientific">Sphaerisporangium rufum</name>
    <dbReference type="NCBI Taxonomy" id="1381558"/>
    <lineage>
        <taxon>Bacteria</taxon>
        <taxon>Bacillati</taxon>
        <taxon>Actinomycetota</taxon>
        <taxon>Actinomycetes</taxon>
        <taxon>Streptosporangiales</taxon>
        <taxon>Streptosporangiaceae</taxon>
        <taxon>Sphaerisporangium</taxon>
    </lineage>
</organism>
<dbReference type="SUPFAM" id="SSF52540">
    <property type="entry name" value="P-loop containing nucleoside triphosphate hydrolases"/>
    <property type="match status" value="1"/>
</dbReference>
<comment type="caution">
    <text evidence="7">The sequence shown here is derived from an EMBL/GenBank/DDBJ whole genome shotgun (WGS) entry which is preliminary data.</text>
</comment>
<sequence length="236" mass="25291">MLTIDSLTVRLGHRVVIDALSAGFEPGRIELVLGHNGAGKSTLLRAIAGLLRPSGGGVLLDGVDIARRTPSDVARAGVVLVPQGRGIFADLTVAENIRLGMWNTRRLKRGTAQEERARLDEARELFPVLGQLWNTRAGSLSGGQQQQVAIARAFLANPRVLLLDEPSVGLSPKLAELVLSTVASLRRDDRTIVLVEQNVHQALAVADTVAIMRAGVMERHGLAPADIARQDLTTVF</sequence>
<dbReference type="EMBL" id="BOOU01000087">
    <property type="protein sequence ID" value="GII81043.1"/>
    <property type="molecule type" value="Genomic_DNA"/>
</dbReference>
<keyword evidence="3" id="KW-0547">Nucleotide-binding</keyword>
<gene>
    <name evidence="7" type="ORF">Sru01_60250</name>
</gene>
<dbReference type="InterPro" id="IPR027417">
    <property type="entry name" value="P-loop_NTPase"/>
</dbReference>
<evidence type="ECO:0000256" key="2">
    <source>
        <dbReference type="ARBA" id="ARBA00022448"/>
    </source>
</evidence>
<dbReference type="Gene3D" id="3.40.50.300">
    <property type="entry name" value="P-loop containing nucleotide triphosphate hydrolases"/>
    <property type="match status" value="1"/>
</dbReference>
<keyword evidence="2" id="KW-0813">Transport</keyword>
<evidence type="ECO:0000256" key="4">
    <source>
        <dbReference type="ARBA" id="ARBA00022840"/>
    </source>
</evidence>
<name>A0A919V4C7_9ACTN</name>
<evidence type="ECO:0000313" key="7">
    <source>
        <dbReference type="EMBL" id="GII81043.1"/>
    </source>
</evidence>
<dbReference type="InterPro" id="IPR003593">
    <property type="entry name" value="AAA+_ATPase"/>
</dbReference>
<dbReference type="InterPro" id="IPR003439">
    <property type="entry name" value="ABC_transporter-like_ATP-bd"/>
</dbReference>
<comment type="similarity">
    <text evidence="1">Belongs to the ABC transporter superfamily.</text>
</comment>
<dbReference type="GO" id="GO:0015658">
    <property type="term" value="F:branched-chain amino acid transmembrane transporter activity"/>
    <property type="evidence" value="ECO:0007669"/>
    <property type="project" value="TreeGrafter"/>
</dbReference>
<dbReference type="InterPro" id="IPR052156">
    <property type="entry name" value="BCAA_Transport_ATP-bd_LivF"/>
</dbReference>
<dbReference type="Pfam" id="PF00005">
    <property type="entry name" value="ABC_tran"/>
    <property type="match status" value="1"/>
</dbReference>
<keyword evidence="4 7" id="KW-0067">ATP-binding</keyword>
<dbReference type="GO" id="GO:0015807">
    <property type="term" value="P:L-amino acid transport"/>
    <property type="evidence" value="ECO:0007669"/>
    <property type="project" value="TreeGrafter"/>
</dbReference>
<dbReference type="Proteomes" id="UP000655287">
    <property type="component" value="Unassembled WGS sequence"/>
</dbReference>
<keyword evidence="5" id="KW-0029">Amino-acid transport</keyword>
<keyword evidence="8" id="KW-1185">Reference proteome</keyword>
<accession>A0A919V4C7</accession>
<reference evidence="7" key="1">
    <citation type="submission" date="2021-01" db="EMBL/GenBank/DDBJ databases">
        <title>Whole genome shotgun sequence of Sphaerisporangium rufum NBRC 109079.</title>
        <authorList>
            <person name="Komaki H."/>
            <person name="Tamura T."/>
        </authorList>
    </citation>
    <scope>NUCLEOTIDE SEQUENCE</scope>
    <source>
        <strain evidence="7">NBRC 109079</strain>
    </source>
</reference>
<proteinExistence type="inferred from homology"/>
<protein>
    <submittedName>
        <fullName evidence="7">ABC transporter ATP-binding protein</fullName>
    </submittedName>
</protein>
<dbReference type="PANTHER" id="PTHR43820">
    <property type="entry name" value="HIGH-AFFINITY BRANCHED-CHAIN AMINO ACID TRANSPORT ATP-BINDING PROTEIN LIVF"/>
    <property type="match status" value="1"/>
</dbReference>
<evidence type="ECO:0000256" key="3">
    <source>
        <dbReference type="ARBA" id="ARBA00022741"/>
    </source>
</evidence>
<dbReference type="PANTHER" id="PTHR43820:SF4">
    <property type="entry name" value="HIGH-AFFINITY BRANCHED-CHAIN AMINO ACID TRANSPORT ATP-BINDING PROTEIN LIVF"/>
    <property type="match status" value="1"/>
</dbReference>
<evidence type="ECO:0000256" key="5">
    <source>
        <dbReference type="ARBA" id="ARBA00022970"/>
    </source>
</evidence>
<dbReference type="AlphaFoldDB" id="A0A919V4C7"/>
<dbReference type="PROSITE" id="PS50893">
    <property type="entry name" value="ABC_TRANSPORTER_2"/>
    <property type="match status" value="1"/>
</dbReference>
<dbReference type="RefSeq" id="WP_203992698.1">
    <property type="nucleotide sequence ID" value="NZ_BOOU01000087.1"/>
</dbReference>
<dbReference type="GO" id="GO:0016887">
    <property type="term" value="F:ATP hydrolysis activity"/>
    <property type="evidence" value="ECO:0007669"/>
    <property type="project" value="InterPro"/>
</dbReference>